<protein>
    <submittedName>
        <fullName evidence="1">Uncharacterized protein</fullName>
    </submittedName>
</protein>
<organism evidence="1">
    <name type="scientific">Arabidopsis thaliana</name>
    <name type="common">Mouse-ear cress</name>
    <dbReference type="NCBI Taxonomy" id="3702"/>
    <lineage>
        <taxon>Eukaryota</taxon>
        <taxon>Viridiplantae</taxon>
        <taxon>Streptophyta</taxon>
        <taxon>Embryophyta</taxon>
        <taxon>Tracheophyta</taxon>
        <taxon>Spermatophyta</taxon>
        <taxon>Magnoliopsida</taxon>
        <taxon>eudicotyledons</taxon>
        <taxon>Gunneridae</taxon>
        <taxon>Pentapetalae</taxon>
        <taxon>rosids</taxon>
        <taxon>malvids</taxon>
        <taxon>Brassicales</taxon>
        <taxon>Brassicaceae</taxon>
        <taxon>Camelineae</taxon>
        <taxon>Arabidopsis</taxon>
    </lineage>
</organism>
<dbReference type="EMBL" id="DQ652690">
    <property type="protein sequence ID" value="ABK28044.1"/>
    <property type="molecule type" value="Genomic_DNA"/>
</dbReference>
<proteinExistence type="predicted"/>
<evidence type="ECO:0000313" key="1">
    <source>
        <dbReference type="EMBL" id="ABK28044.1"/>
    </source>
</evidence>
<reference evidence="1" key="1">
    <citation type="submission" date="2006-05" db="EMBL/GenBank/DDBJ databases">
        <title>Simultaneous high-throughput recombinational cloning of open reading frames in closed and open configurations.</title>
        <authorList>
            <person name="Underwood B.A."/>
            <person name="Vanderhaeghen R."/>
            <person name="Whitford R."/>
            <person name="Town C.D."/>
            <person name="Hilson P."/>
        </authorList>
    </citation>
    <scope>NUCLEOTIDE SEQUENCE</scope>
</reference>
<dbReference type="AlphaFoldDB" id="A0MDS4"/>
<sequence length="68" mass="7824">MQLKNHLRRGNKNITSCLKVSRPNLNPHQGKMQKSRLGVLSNTWRVFHQQKNFDSGLSSTKMAYQVKG</sequence>
<name>A0MDS4_ARATH</name>
<feature type="non-terminal residue" evidence="1">
    <location>
        <position position="68"/>
    </location>
</feature>
<accession>A0MDS4</accession>